<dbReference type="SMART" id="SM00267">
    <property type="entry name" value="GGDEF"/>
    <property type="match status" value="1"/>
</dbReference>
<organism evidence="5 6">
    <name type="scientific">Rhizobium tubonense</name>
    <dbReference type="NCBI Taxonomy" id="484088"/>
    <lineage>
        <taxon>Bacteria</taxon>
        <taxon>Pseudomonadati</taxon>
        <taxon>Pseudomonadota</taxon>
        <taxon>Alphaproteobacteria</taxon>
        <taxon>Hyphomicrobiales</taxon>
        <taxon>Rhizobiaceae</taxon>
        <taxon>Rhizobium/Agrobacterium group</taxon>
        <taxon>Rhizobium</taxon>
    </lineage>
</organism>
<dbReference type="Pfam" id="PF01590">
    <property type="entry name" value="GAF"/>
    <property type="match status" value="1"/>
</dbReference>
<feature type="domain" description="PAC" evidence="2">
    <location>
        <begin position="120"/>
        <end position="173"/>
    </location>
</feature>
<dbReference type="Pfam" id="PF08448">
    <property type="entry name" value="PAS_4"/>
    <property type="match status" value="1"/>
</dbReference>
<dbReference type="Proteomes" id="UP000248925">
    <property type="component" value="Unassembled WGS sequence"/>
</dbReference>
<dbReference type="EMBL" id="PCDP01000001">
    <property type="protein sequence ID" value="PZM17221.1"/>
    <property type="molecule type" value="Genomic_DNA"/>
</dbReference>
<gene>
    <name evidence="5" type="ORF">CPY51_03065</name>
</gene>
<dbReference type="InterPro" id="IPR003018">
    <property type="entry name" value="GAF"/>
</dbReference>
<dbReference type="PROSITE" id="PS50883">
    <property type="entry name" value="EAL"/>
    <property type="match status" value="1"/>
</dbReference>
<proteinExistence type="predicted"/>
<comment type="caution">
    <text evidence="5">The sequence shown here is derived from an EMBL/GenBank/DDBJ whole genome shotgun (WGS) entry which is preliminary data.</text>
</comment>
<dbReference type="InterPro" id="IPR035919">
    <property type="entry name" value="EAL_sf"/>
</dbReference>
<dbReference type="InterPro" id="IPR000014">
    <property type="entry name" value="PAS"/>
</dbReference>
<dbReference type="CDD" id="cd00130">
    <property type="entry name" value="PAS"/>
    <property type="match status" value="1"/>
</dbReference>
<sequence>MRKKSTLRLLAKPPLASQGTDAERLQAVTQALLAFGAHDVVSRIDDLRFRAAVHELPDFFYIKDRSSRFLYANSATARSVGVDDPTTLVGKTDFELWRHEKAVEFMRIEQEIIATGEPRLDVEDWIPPVGDGEMTCRLTSKMPLRNDRNEIIGLIGISRDITERKRQEQLRRRQAEILEMIAKNEPLEAILEALVLLVEEELSGISGSILLLDPDGLHLFRGAAPNLPAAYNKLIDGVAIGPKVGSCGTAAWRGERVIVSDIRTDPLWEDFRGVVSQFNLRSCWSTPIVTAQRNVLGTIALYSPQVREPTESELEMVAVATHIAGIAIERKRAEDRIYFMAHHDDLTGLPNRAFLKDQMARILFQARRHNRRVTVAYIDLDNFKDINDGRGHAAGDDVLKEISARMVNCVRASDIVVRLGGDEFLVVLVHQASHDAGIIRRLRELKRVIARPLKIQGCDIVVTSSIGVASFPDDGHTQEELLANADAAMYRAKNLGRNTMQHYTRQQDTRKSVPLSEEEELRYAIAANQLFVDYQPQIELASGRIVGTEALVRWRHPTLGLLPPSQFIPLAEDTGMIIPLGLFVLNEACRQNKSWQDLGLPPMIVAVNVSAKQFGDPALAEHVVEALQASGLEPQWLELELTESTLMDDAPRALSVMQALKALGVRLSIDDFGTGYSSLSALKTFPFNRLKMDRSLVDALPRDDTTVAIASAVISLARKLKLSVVAEGVETDEQLEFLRESLCDEAQGYLISRPVAPDAIERLLQERKMLASRA</sequence>
<protein>
    <submittedName>
        <fullName evidence="5">Histidine kinase</fullName>
    </submittedName>
</protein>
<evidence type="ECO:0000313" key="5">
    <source>
        <dbReference type="EMBL" id="PZM17221.1"/>
    </source>
</evidence>
<comment type="catalytic activity">
    <reaction evidence="1">
        <text>3',3'-c-di-GMP + H2O = 5'-phosphoguanylyl(3'-&gt;5')guanosine + H(+)</text>
        <dbReference type="Rhea" id="RHEA:24902"/>
        <dbReference type="ChEBI" id="CHEBI:15377"/>
        <dbReference type="ChEBI" id="CHEBI:15378"/>
        <dbReference type="ChEBI" id="CHEBI:58754"/>
        <dbReference type="ChEBI" id="CHEBI:58805"/>
        <dbReference type="EC" id="3.1.4.52"/>
    </reaction>
    <physiologicalReaction direction="left-to-right" evidence="1">
        <dbReference type="Rhea" id="RHEA:24903"/>
    </physiologicalReaction>
</comment>
<dbReference type="CDD" id="cd01949">
    <property type="entry name" value="GGDEF"/>
    <property type="match status" value="1"/>
</dbReference>
<evidence type="ECO:0000259" key="4">
    <source>
        <dbReference type="PROSITE" id="PS50887"/>
    </source>
</evidence>
<dbReference type="PANTHER" id="PTHR44757:SF2">
    <property type="entry name" value="BIOFILM ARCHITECTURE MAINTENANCE PROTEIN MBAA"/>
    <property type="match status" value="1"/>
</dbReference>
<dbReference type="Pfam" id="PF00563">
    <property type="entry name" value="EAL"/>
    <property type="match status" value="1"/>
</dbReference>
<dbReference type="NCBIfam" id="TIGR00254">
    <property type="entry name" value="GGDEF"/>
    <property type="match status" value="1"/>
</dbReference>
<dbReference type="Gene3D" id="3.30.450.20">
    <property type="entry name" value="PAS domain"/>
    <property type="match status" value="1"/>
</dbReference>
<dbReference type="PANTHER" id="PTHR44757">
    <property type="entry name" value="DIGUANYLATE CYCLASE DGCP"/>
    <property type="match status" value="1"/>
</dbReference>
<dbReference type="Pfam" id="PF00990">
    <property type="entry name" value="GGDEF"/>
    <property type="match status" value="1"/>
</dbReference>
<dbReference type="CDD" id="cd01948">
    <property type="entry name" value="EAL"/>
    <property type="match status" value="1"/>
</dbReference>
<dbReference type="InterPro" id="IPR013656">
    <property type="entry name" value="PAS_4"/>
</dbReference>
<dbReference type="NCBIfam" id="TIGR00229">
    <property type="entry name" value="sensory_box"/>
    <property type="match status" value="1"/>
</dbReference>
<dbReference type="OrthoDB" id="9814202at2"/>
<dbReference type="GO" id="GO:0071111">
    <property type="term" value="F:cyclic-guanylate-specific phosphodiesterase activity"/>
    <property type="evidence" value="ECO:0007669"/>
    <property type="project" value="UniProtKB-EC"/>
</dbReference>
<dbReference type="SUPFAM" id="SSF141868">
    <property type="entry name" value="EAL domain-like"/>
    <property type="match status" value="1"/>
</dbReference>
<dbReference type="InterPro" id="IPR043128">
    <property type="entry name" value="Rev_trsase/Diguanyl_cyclase"/>
</dbReference>
<keyword evidence="5" id="KW-0418">Kinase</keyword>
<dbReference type="RefSeq" id="WP_111158550.1">
    <property type="nucleotide sequence ID" value="NZ_PCDP01000001.1"/>
</dbReference>
<dbReference type="FunFam" id="3.30.70.270:FF:000001">
    <property type="entry name" value="Diguanylate cyclase domain protein"/>
    <property type="match status" value="1"/>
</dbReference>
<reference evidence="5 6" key="1">
    <citation type="journal article" date="2018" name="Sci. Rep.">
        <title>Rhizobium tumorigenes sp. nov., a novel plant tumorigenic bacterium isolated from cane gall tumors on thornless blackberry.</title>
        <authorList>
            <person name="Kuzmanovi N."/>
            <person name="Smalla K."/>
            <person name="Gronow S."/>
            <person name="PuBawska J."/>
        </authorList>
    </citation>
    <scope>NUCLEOTIDE SEQUENCE [LARGE SCALE GENOMIC DNA]</scope>
    <source>
        <strain evidence="5 6">CCBAU 85046</strain>
    </source>
</reference>
<dbReference type="SUPFAM" id="SSF55073">
    <property type="entry name" value="Nucleotide cyclase"/>
    <property type="match status" value="1"/>
</dbReference>
<evidence type="ECO:0000256" key="1">
    <source>
        <dbReference type="ARBA" id="ARBA00051114"/>
    </source>
</evidence>
<dbReference type="GO" id="GO:0016301">
    <property type="term" value="F:kinase activity"/>
    <property type="evidence" value="ECO:0007669"/>
    <property type="project" value="UniProtKB-KW"/>
</dbReference>
<dbReference type="SMART" id="SM00052">
    <property type="entry name" value="EAL"/>
    <property type="match status" value="1"/>
</dbReference>
<dbReference type="Gene3D" id="3.20.20.450">
    <property type="entry name" value="EAL domain"/>
    <property type="match status" value="1"/>
</dbReference>
<dbReference type="PIRSF" id="PIRSF005925">
    <property type="entry name" value="Dos"/>
    <property type="match status" value="1"/>
</dbReference>
<dbReference type="PROSITE" id="PS50887">
    <property type="entry name" value="GGDEF"/>
    <property type="match status" value="1"/>
</dbReference>
<accession>A0A2W4D1C2</accession>
<dbReference type="SUPFAM" id="SSF55785">
    <property type="entry name" value="PYP-like sensor domain (PAS domain)"/>
    <property type="match status" value="1"/>
</dbReference>
<evidence type="ECO:0000259" key="3">
    <source>
        <dbReference type="PROSITE" id="PS50883"/>
    </source>
</evidence>
<evidence type="ECO:0000259" key="2">
    <source>
        <dbReference type="PROSITE" id="PS50113"/>
    </source>
</evidence>
<dbReference type="GO" id="GO:0071732">
    <property type="term" value="P:cellular response to nitric oxide"/>
    <property type="evidence" value="ECO:0007669"/>
    <property type="project" value="UniProtKB-ARBA"/>
</dbReference>
<dbReference type="InterPro" id="IPR029016">
    <property type="entry name" value="GAF-like_dom_sf"/>
</dbReference>
<dbReference type="InterPro" id="IPR000160">
    <property type="entry name" value="GGDEF_dom"/>
</dbReference>
<dbReference type="SMART" id="SM00065">
    <property type="entry name" value="GAF"/>
    <property type="match status" value="1"/>
</dbReference>
<name>A0A2W4D1C2_9HYPH</name>
<dbReference type="AlphaFoldDB" id="A0A2W4D1C2"/>
<dbReference type="InterPro" id="IPR029787">
    <property type="entry name" value="Nucleotide_cyclase"/>
</dbReference>
<feature type="domain" description="GGDEF" evidence="4">
    <location>
        <begin position="371"/>
        <end position="505"/>
    </location>
</feature>
<keyword evidence="6" id="KW-1185">Reference proteome</keyword>
<dbReference type="InterPro" id="IPR052155">
    <property type="entry name" value="Biofilm_reg_signaling"/>
</dbReference>
<dbReference type="InterPro" id="IPR012226">
    <property type="entry name" value="Diguanyl_cyclase/Pdiesterase"/>
</dbReference>
<evidence type="ECO:0000313" key="6">
    <source>
        <dbReference type="Proteomes" id="UP000248925"/>
    </source>
</evidence>
<dbReference type="InterPro" id="IPR001633">
    <property type="entry name" value="EAL_dom"/>
</dbReference>
<dbReference type="PROSITE" id="PS50113">
    <property type="entry name" value="PAC"/>
    <property type="match status" value="1"/>
</dbReference>
<dbReference type="Gene3D" id="3.30.70.270">
    <property type="match status" value="1"/>
</dbReference>
<dbReference type="FunFam" id="3.20.20.450:FF:000001">
    <property type="entry name" value="Cyclic di-GMP phosphodiesterase yahA"/>
    <property type="match status" value="1"/>
</dbReference>
<keyword evidence="5" id="KW-0808">Transferase</keyword>
<dbReference type="InterPro" id="IPR000700">
    <property type="entry name" value="PAS-assoc_C"/>
</dbReference>
<dbReference type="SUPFAM" id="SSF55781">
    <property type="entry name" value="GAF domain-like"/>
    <property type="match status" value="1"/>
</dbReference>
<dbReference type="InterPro" id="IPR035965">
    <property type="entry name" value="PAS-like_dom_sf"/>
</dbReference>
<dbReference type="SMART" id="SM00091">
    <property type="entry name" value="PAS"/>
    <property type="match status" value="1"/>
</dbReference>
<feature type="domain" description="EAL" evidence="3">
    <location>
        <begin position="514"/>
        <end position="768"/>
    </location>
</feature>
<dbReference type="Gene3D" id="3.30.450.40">
    <property type="match status" value="1"/>
</dbReference>